<dbReference type="Proteomes" id="UP000093928">
    <property type="component" value="Unassembled WGS sequence"/>
</dbReference>
<evidence type="ECO:0008006" key="3">
    <source>
        <dbReference type="Google" id="ProtNLM"/>
    </source>
</evidence>
<comment type="caution">
    <text evidence="1">The sequence shown here is derived from an EMBL/GenBank/DDBJ whole genome shotgun (WGS) entry which is preliminary data.</text>
</comment>
<protein>
    <recommendedName>
        <fullName evidence="3">ESX-1 secretion-associated protein</fullName>
    </recommendedName>
</protein>
<dbReference type="InterPro" id="IPR055586">
    <property type="entry name" value="DUF7162"/>
</dbReference>
<dbReference type="RefSeq" id="WP_065142821.1">
    <property type="nucleotide sequence ID" value="NZ_LZLS01000040.1"/>
</dbReference>
<evidence type="ECO:0000313" key="1">
    <source>
        <dbReference type="EMBL" id="OBK29950.1"/>
    </source>
</evidence>
<dbReference type="OrthoDB" id="4763847at2"/>
<name>A0A1A3P8F2_MYCAS</name>
<reference evidence="1 2" key="1">
    <citation type="submission" date="2016-06" db="EMBL/GenBank/DDBJ databases">
        <authorList>
            <person name="Kjaerup R.B."/>
            <person name="Dalgaard T.S."/>
            <person name="Juul-Madsen H.R."/>
        </authorList>
    </citation>
    <scope>NUCLEOTIDE SEQUENCE [LARGE SCALE GENOMIC DNA]</scope>
    <source>
        <strain evidence="1 2">1165133.8</strain>
    </source>
</reference>
<organism evidence="1 2">
    <name type="scientific">Mycobacterium asiaticum</name>
    <dbReference type="NCBI Taxonomy" id="1790"/>
    <lineage>
        <taxon>Bacteria</taxon>
        <taxon>Bacillati</taxon>
        <taxon>Actinomycetota</taxon>
        <taxon>Actinomycetes</taxon>
        <taxon>Mycobacteriales</taxon>
        <taxon>Mycobacteriaceae</taxon>
        <taxon>Mycobacterium</taxon>
    </lineage>
</organism>
<gene>
    <name evidence="1" type="ORF">A5634_16875</name>
</gene>
<sequence>MRVESAALYRIADRISAAAGQIDDAVGNHLSHLSFCGARAGREYAEYGAAVRAGLDGLAADLSQWSRAAQQIALALRAGVDRYQDAERYAAARID</sequence>
<dbReference type="AlphaFoldDB" id="A0A1A3P8F2"/>
<proteinExistence type="predicted"/>
<dbReference type="Pfam" id="PF23721">
    <property type="entry name" value="DUF7162"/>
    <property type="match status" value="1"/>
</dbReference>
<evidence type="ECO:0000313" key="2">
    <source>
        <dbReference type="Proteomes" id="UP000093928"/>
    </source>
</evidence>
<accession>A0A1A3P8F2</accession>
<dbReference type="GO" id="GO:0009306">
    <property type="term" value="P:protein secretion"/>
    <property type="evidence" value="ECO:0007669"/>
    <property type="project" value="InterPro"/>
</dbReference>
<dbReference type="EMBL" id="LZLS01000040">
    <property type="protein sequence ID" value="OBK29950.1"/>
    <property type="molecule type" value="Genomic_DNA"/>
</dbReference>